<evidence type="ECO:0000313" key="2">
    <source>
        <dbReference type="EMBL" id="KAF5898652.1"/>
    </source>
</evidence>
<reference evidence="2" key="1">
    <citation type="submission" date="2020-07" db="EMBL/GenBank/DDBJ databases">
        <title>Clarias magur genome sequencing, assembly and annotation.</title>
        <authorList>
            <person name="Kushwaha B."/>
            <person name="Kumar R."/>
            <person name="Das P."/>
            <person name="Joshi C.G."/>
            <person name="Kumar D."/>
            <person name="Nagpure N.S."/>
            <person name="Pandey M."/>
            <person name="Agarwal S."/>
            <person name="Srivastava S."/>
            <person name="Singh M."/>
            <person name="Sahoo L."/>
            <person name="Jayasankar P."/>
            <person name="Meher P.K."/>
            <person name="Koringa P.G."/>
            <person name="Iquebal M.A."/>
            <person name="Das S.P."/>
            <person name="Bit A."/>
            <person name="Patnaik S."/>
            <person name="Patel N."/>
            <person name="Shah T.M."/>
            <person name="Hinsu A."/>
            <person name="Jena J.K."/>
        </authorList>
    </citation>
    <scope>NUCLEOTIDE SEQUENCE</scope>
    <source>
        <strain evidence="2">CIFAMagur01</strain>
        <tissue evidence="2">Testis</tissue>
    </source>
</reference>
<gene>
    <name evidence="2" type="primary">vgll4l</name>
    <name evidence="2" type="ORF">DAT39_011624</name>
</gene>
<keyword evidence="3" id="KW-1185">Reference proteome</keyword>
<dbReference type="GO" id="GO:0001223">
    <property type="term" value="F:transcription coactivator binding"/>
    <property type="evidence" value="ECO:0007669"/>
    <property type="project" value="TreeGrafter"/>
</dbReference>
<dbReference type="PANTHER" id="PTHR17604">
    <property type="entry name" value="TRANSCRIPTION COFACTOR VESTIGIAL-LIKE PROTEIN 4"/>
    <property type="match status" value="1"/>
</dbReference>
<comment type="caution">
    <text evidence="2">The sequence shown here is derived from an EMBL/GenBank/DDBJ whole genome shotgun (WGS) entry which is preliminary data.</text>
</comment>
<evidence type="ECO:0000313" key="3">
    <source>
        <dbReference type="Proteomes" id="UP000727407"/>
    </source>
</evidence>
<feature type="non-terminal residue" evidence="2">
    <location>
        <position position="1"/>
    </location>
</feature>
<feature type="compositionally biased region" description="Basic and acidic residues" evidence="1">
    <location>
        <begin position="43"/>
        <end position="58"/>
    </location>
</feature>
<dbReference type="InterPro" id="IPR028184">
    <property type="entry name" value="VGLL4"/>
</dbReference>
<evidence type="ECO:0000256" key="1">
    <source>
        <dbReference type="SAM" id="MobiDB-lite"/>
    </source>
</evidence>
<dbReference type="OrthoDB" id="10040691at2759"/>
<sequence>MSSGFKVYILEGQPHLRSEDRFRHITSDRIRVTPAHPFKHRHSSEQGRTLEERREKALSKSLANANRTSSRFNKLESPTSTWSPTASPTLQISNAVMDEPLALVKKMHQETEEIEDKNRNSAVRHLQVRPSVITCVSSTKSACMPIDCCKHST</sequence>
<dbReference type="PANTHER" id="PTHR17604:SF4">
    <property type="entry name" value="VESTIGIAL-LIKE 4 LIKE"/>
    <property type="match status" value="1"/>
</dbReference>
<feature type="compositionally biased region" description="Low complexity" evidence="1">
    <location>
        <begin position="77"/>
        <end position="89"/>
    </location>
</feature>
<dbReference type="GO" id="GO:0045892">
    <property type="term" value="P:negative regulation of DNA-templated transcription"/>
    <property type="evidence" value="ECO:0007669"/>
    <property type="project" value="TreeGrafter"/>
</dbReference>
<dbReference type="Pfam" id="PF15245">
    <property type="entry name" value="VGLL4"/>
    <property type="match status" value="1"/>
</dbReference>
<feature type="region of interest" description="Disordered" evidence="1">
    <location>
        <begin position="35"/>
        <end position="90"/>
    </location>
</feature>
<protein>
    <submittedName>
        <fullName evidence="2">Transcription cofactor vestigial-like protein 4</fullName>
    </submittedName>
</protein>
<organism evidence="2 3">
    <name type="scientific">Clarias magur</name>
    <name type="common">Asian catfish</name>
    <name type="synonym">Macropteronotus magur</name>
    <dbReference type="NCBI Taxonomy" id="1594786"/>
    <lineage>
        <taxon>Eukaryota</taxon>
        <taxon>Metazoa</taxon>
        <taxon>Chordata</taxon>
        <taxon>Craniata</taxon>
        <taxon>Vertebrata</taxon>
        <taxon>Euteleostomi</taxon>
        <taxon>Actinopterygii</taxon>
        <taxon>Neopterygii</taxon>
        <taxon>Teleostei</taxon>
        <taxon>Ostariophysi</taxon>
        <taxon>Siluriformes</taxon>
        <taxon>Clariidae</taxon>
        <taxon>Clarias</taxon>
    </lineage>
</organism>
<name>A0A8J4X042_CLAMG</name>
<dbReference type="EMBL" id="QNUK01000192">
    <property type="protein sequence ID" value="KAF5898652.1"/>
    <property type="molecule type" value="Genomic_DNA"/>
</dbReference>
<proteinExistence type="predicted"/>
<dbReference type="Proteomes" id="UP000727407">
    <property type="component" value="Unassembled WGS sequence"/>
</dbReference>
<accession>A0A8J4X042</accession>
<dbReference type="AlphaFoldDB" id="A0A8J4X042"/>
<feature type="compositionally biased region" description="Polar residues" evidence="1">
    <location>
        <begin position="61"/>
        <end position="72"/>
    </location>
</feature>